<dbReference type="AlphaFoldDB" id="A0A328B9C2"/>
<accession>A0A328B9C2</accession>
<evidence type="ECO:0000313" key="3">
    <source>
        <dbReference type="Proteomes" id="UP000248553"/>
    </source>
</evidence>
<dbReference type="RefSeq" id="WP_111480050.1">
    <property type="nucleotide sequence ID" value="NZ_QHKM01000008.1"/>
</dbReference>
<dbReference type="InterPro" id="IPR000073">
    <property type="entry name" value="AB_hydrolase_1"/>
</dbReference>
<gene>
    <name evidence="2" type="ORF">DLM85_20520</name>
</gene>
<dbReference type="Pfam" id="PF00561">
    <property type="entry name" value="Abhydrolase_1"/>
    <property type="match status" value="1"/>
</dbReference>
<evidence type="ECO:0000259" key="1">
    <source>
        <dbReference type="Pfam" id="PF00561"/>
    </source>
</evidence>
<feature type="domain" description="AB hydrolase-1" evidence="1">
    <location>
        <begin position="21"/>
        <end position="252"/>
    </location>
</feature>
<protein>
    <submittedName>
        <fullName evidence="2">Alpha/beta hydrolase</fullName>
    </submittedName>
</protein>
<proteinExistence type="predicted"/>
<comment type="caution">
    <text evidence="2">The sequence shown here is derived from an EMBL/GenBank/DDBJ whole genome shotgun (WGS) entry which is preliminary data.</text>
</comment>
<sequence>MFVESGRTRLHYQVYGRGPLPVLAFHGYGQHESHWRHVAALLGERVTVYAFDLFYHGRSRLAKADAPITKRRLTELLTQFLAEQGIESFGLLAFSMGAKFALTLVEALPERVAHLWLVAPDGIRTQFWYSLATYPPWMRGVLGRAVLRPRRLLSLIDALGQRRLVDSGLVRFAQWQLDSREKRLRVYRSWTGFRHLTFDTRRLARLLNQRPTPVTFFLGKYDRVIPHAGLREFISSLTAAHTVLLDAGHGGLLHDVAGYLRRHPEELRGAA</sequence>
<dbReference type="EMBL" id="QHKM01000008">
    <property type="protein sequence ID" value="RAK63932.1"/>
    <property type="molecule type" value="Genomic_DNA"/>
</dbReference>
<dbReference type="SUPFAM" id="SSF53474">
    <property type="entry name" value="alpha/beta-Hydrolases"/>
    <property type="match status" value="1"/>
</dbReference>
<evidence type="ECO:0000313" key="2">
    <source>
        <dbReference type="EMBL" id="RAK63932.1"/>
    </source>
</evidence>
<keyword evidence="2" id="KW-0378">Hydrolase</keyword>
<dbReference type="PANTHER" id="PTHR46438">
    <property type="entry name" value="ALPHA/BETA-HYDROLASES SUPERFAMILY PROTEIN"/>
    <property type="match status" value="1"/>
</dbReference>
<keyword evidence="3" id="KW-1185">Reference proteome</keyword>
<name>A0A328B9C2_9BACT</name>
<reference evidence="3" key="1">
    <citation type="submission" date="2018-05" db="EMBL/GenBank/DDBJ databases">
        <authorList>
            <person name="Nie L."/>
        </authorList>
    </citation>
    <scope>NUCLEOTIDE SEQUENCE [LARGE SCALE GENOMIC DNA]</scope>
    <source>
        <strain evidence="3">NL</strain>
    </source>
</reference>
<dbReference type="InterPro" id="IPR029058">
    <property type="entry name" value="AB_hydrolase_fold"/>
</dbReference>
<dbReference type="Gene3D" id="3.40.50.1820">
    <property type="entry name" value="alpha/beta hydrolase"/>
    <property type="match status" value="1"/>
</dbReference>
<dbReference type="OrthoDB" id="975949at2"/>
<organism evidence="2 3">
    <name type="scientific">Hymenobacter edaphi</name>
    <dbReference type="NCBI Taxonomy" id="2211146"/>
    <lineage>
        <taxon>Bacteria</taxon>
        <taxon>Pseudomonadati</taxon>
        <taxon>Bacteroidota</taxon>
        <taxon>Cytophagia</taxon>
        <taxon>Cytophagales</taxon>
        <taxon>Hymenobacteraceae</taxon>
        <taxon>Hymenobacter</taxon>
    </lineage>
</organism>
<dbReference type="Proteomes" id="UP000248553">
    <property type="component" value="Unassembled WGS sequence"/>
</dbReference>
<dbReference type="GO" id="GO:0016787">
    <property type="term" value="F:hydrolase activity"/>
    <property type="evidence" value="ECO:0007669"/>
    <property type="project" value="UniProtKB-KW"/>
</dbReference>